<evidence type="ECO:0000313" key="4">
    <source>
        <dbReference type="EMBL" id="MBE6504612.1"/>
    </source>
</evidence>
<dbReference type="InterPro" id="IPR056071">
    <property type="entry name" value="DUF7654"/>
</dbReference>
<feature type="transmembrane region" description="Helical" evidence="1">
    <location>
        <begin position="242"/>
        <end position="262"/>
    </location>
</feature>
<evidence type="ECO:0000313" key="5">
    <source>
        <dbReference type="Proteomes" id="UP000762703"/>
    </source>
</evidence>
<feature type="domain" description="DUF7654" evidence="2">
    <location>
        <begin position="488"/>
        <end position="625"/>
    </location>
</feature>
<feature type="domain" description="DUF7657" evidence="3">
    <location>
        <begin position="7"/>
        <end position="396"/>
    </location>
</feature>
<feature type="transmembrane region" description="Helical" evidence="1">
    <location>
        <begin position="376"/>
        <end position="395"/>
    </location>
</feature>
<evidence type="ECO:0000259" key="3">
    <source>
        <dbReference type="Pfam" id="PF24677"/>
    </source>
</evidence>
<dbReference type="InterPro" id="IPR056074">
    <property type="entry name" value="DUF7657"/>
</dbReference>
<protein>
    <submittedName>
        <fullName evidence="4">Uncharacterized protein</fullName>
    </submittedName>
</protein>
<keyword evidence="1" id="KW-0812">Transmembrane</keyword>
<sequence length="626" mass="71979">MDFIYLYRFPLALLFLVVCVIFQIHGSSINELNYFHVDHNILFGVSRQIRADEFNVNTMLAFSQYLNNFAYFSDIVRAAPTDMFLVYGQPIWDIGIIFKPFLIGYLFLNQGQGLSFFWISRLVVLFLVSFEFGKLITNKNKKLALAYSLLITFSPLVQWWFAINGLVEQLIFGQLAVLLINLYMNTLDYRKRLLIALGLVICVGGFGLVMYPSWQIPFGYVFLMLAIWIFLKNIKTFSFNKYDFLIILGSLIILCALIAHILQNSGETLRIVMNTVYPGNEIFNGGFDFTYLFSYVPSVYFPIMPEGIPANVVDQSTFVDFFPVPLILSFIVLFYQKTKDKLLCGLLVLYLILSIFLLVSLPDSVITLTLRSHVRTRRIVCVIGFVSCLILIRSLSSLKEFADKKLIIALSVVLSAIVVYASTFLYNDYYSLWMIVILVVFYSVFFSIIFLSHSPKGKKLFLISCIVLAFLTGALVNPIDTGTDVVFESNYIHEVENIVQNDPNANWIVNELYLNSLIPVGAKTINSINTYPDLDRWHSLDKNNQYEDVYNRYAHICVTFQNETSTEFLLTSPDIFFINLNVNDLQTLNVSYISTPHDLTKFSNNNVTFDEIYEENNYKIYHVTYK</sequence>
<comment type="caution">
    <text evidence="4">The sequence shown here is derived from an EMBL/GenBank/DDBJ whole genome shotgun (WGS) entry which is preliminary data.</text>
</comment>
<feature type="transmembrane region" description="Helical" evidence="1">
    <location>
        <begin position="460"/>
        <end position="479"/>
    </location>
</feature>
<organism evidence="4 5">
    <name type="scientific">Methanobrevibacter millerae</name>
    <dbReference type="NCBI Taxonomy" id="230361"/>
    <lineage>
        <taxon>Archaea</taxon>
        <taxon>Methanobacteriati</taxon>
        <taxon>Methanobacteriota</taxon>
        <taxon>Methanomada group</taxon>
        <taxon>Methanobacteria</taxon>
        <taxon>Methanobacteriales</taxon>
        <taxon>Methanobacteriaceae</taxon>
        <taxon>Methanobrevibacter</taxon>
    </lineage>
</organism>
<feature type="transmembrane region" description="Helical" evidence="1">
    <location>
        <begin position="407"/>
        <end position="426"/>
    </location>
</feature>
<reference evidence="4" key="1">
    <citation type="submission" date="2019-04" db="EMBL/GenBank/DDBJ databases">
        <title>Evolution of Biomass-Degrading Anaerobic Consortia Revealed by Metagenomics.</title>
        <authorList>
            <person name="Peng X."/>
        </authorList>
    </citation>
    <scope>NUCLEOTIDE SEQUENCE</scope>
    <source>
        <strain evidence="4">SIG12</strain>
    </source>
</reference>
<feature type="transmembrane region" description="Helical" evidence="1">
    <location>
        <begin position="114"/>
        <end position="132"/>
    </location>
</feature>
<feature type="transmembrane region" description="Helical" evidence="1">
    <location>
        <begin position="91"/>
        <end position="108"/>
    </location>
</feature>
<accession>A0A8T3VBS8</accession>
<gene>
    <name evidence="4" type="ORF">E7Z73_02550</name>
</gene>
<dbReference type="Pfam" id="PF24677">
    <property type="entry name" value="DUF7657"/>
    <property type="match status" value="1"/>
</dbReference>
<evidence type="ECO:0000259" key="2">
    <source>
        <dbReference type="Pfam" id="PF24672"/>
    </source>
</evidence>
<feature type="transmembrane region" description="Helical" evidence="1">
    <location>
        <begin position="342"/>
        <end position="361"/>
    </location>
</feature>
<feature type="transmembrane region" description="Helical" evidence="1">
    <location>
        <begin position="6"/>
        <end position="24"/>
    </location>
</feature>
<feature type="transmembrane region" description="Helical" evidence="1">
    <location>
        <begin position="193"/>
        <end position="211"/>
    </location>
</feature>
<feature type="transmembrane region" description="Helical" evidence="1">
    <location>
        <begin position="432"/>
        <end position="451"/>
    </location>
</feature>
<feature type="transmembrane region" description="Helical" evidence="1">
    <location>
        <begin position="318"/>
        <end position="335"/>
    </location>
</feature>
<evidence type="ECO:0000256" key="1">
    <source>
        <dbReference type="SAM" id="Phobius"/>
    </source>
</evidence>
<feature type="transmembrane region" description="Helical" evidence="1">
    <location>
        <begin position="217"/>
        <end position="235"/>
    </location>
</feature>
<feature type="transmembrane region" description="Helical" evidence="1">
    <location>
        <begin position="169"/>
        <end position="186"/>
    </location>
</feature>
<dbReference type="EMBL" id="SUTE01000021">
    <property type="protein sequence ID" value="MBE6504612.1"/>
    <property type="molecule type" value="Genomic_DNA"/>
</dbReference>
<feature type="transmembrane region" description="Helical" evidence="1">
    <location>
        <begin position="144"/>
        <end position="163"/>
    </location>
</feature>
<dbReference type="Pfam" id="PF24672">
    <property type="entry name" value="DUF7654"/>
    <property type="match status" value="1"/>
</dbReference>
<dbReference type="AlphaFoldDB" id="A0A8T3VBS8"/>
<dbReference type="Proteomes" id="UP000762703">
    <property type="component" value="Unassembled WGS sequence"/>
</dbReference>
<proteinExistence type="predicted"/>
<keyword evidence="1" id="KW-0472">Membrane</keyword>
<keyword evidence="1" id="KW-1133">Transmembrane helix</keyword>
<name>A0A8T3VBS8_9EURY</name>